<dbReference type="EMBL" id="JAKZEL010000029">
    <property type="protein sequence ID" value="KAI4529165.1"/>
    <property type="molecule type" value="Genomic_DNA"/>
</dbReference>
<evidence type="ECO:0000313" key="2">
    <source>
        <dbReference type="Proteomes" id="UP001214576"/>
    </source>
</evidence>
<dbReference type="AlphaFoldDB" id="A0AAD4XX21"/>
<gene>
    <name evidence="1" type="ORF">MG293_020839</name>
</gene>
<evidence type="ECO:0000313" key="1">
    <source>
        <dbReference type="EMBL" id="KAI4529165.1"/>
    </source>
</evidence>
<proteinExistence type="predicted"/>
<comment type="caution">
    <text evidence="1">The sequence shown here is derived from an EMBL/GenBank/DDBJ whole genome shotgun (WGS) entry which is preliminary data.</text>
</comment>
<accession>A0AAD4XX21</accession>
<dbReference type="Proteomes" id="UP001214576">
    <property type="component" value="Unassembled WGS sequence"/>
</dbReference>
<keyword evidence="2" id="KW-1185">Reference proteome</keyword>
<sequence length="133" mass="14700">MGTKGGVEARGAVVCGVQSNCRILVPILVYTSQHVPRDSTGGVQDFWTLWYGIKYLSVSLLKDVGLSGVHLRSLSLEPLQVLIERTLATLQDLDPDNFFSSPISMAMLESLLHHTMGLSKLSHVLYPEHMESY</sequence>
<reference evidence="1" key="1">
    <citation type="submission" date="2022-03" db="EMBL/GenBank/DDBJ databases">
        <title>Genomic analyses of argali, domestic sheep and their hybrids provide insights into chromosomal evolution, heterosis and genetic basis of agronomic traits.</title>
        <authorList>
            <person name="Li M."/>
        </authorList>
    </citation>
    <scope>NUCLEOTIDE SEQUENCE</scope>
    <source>
        <strain evidence="1">CAU-MHL-2022a</strain>
        <tissue evidence="1">Skin</tissue>
    </source>
</reference>
<name>A0AAD4XX21_OVIAM</name>
<organism evidence="1 2">
    <name type="scientific">Ovis ammon polii</name>
    <dbReference type="NCBI Taxonomy" id="230172"/>
    <lineage>
        <taxon>Eukaryota</taxon>
        <taxon>Metazoa</taxon>
        <taxon>Chordata</taxon>
        <taxon>Craniata</taxon>
        <taxon>Vertebrata</taxon>
        <taxon>Euteleostomi</taxon>
        <taxon>Mammalia</taxon>
        <taxon>Eutheria</taxon>
        <taxon>Laurasiatheria</taxon>
        <taxon>Artiodactyla</taxon>
        <taxon>Ruminantia</taxon>
        <taxon>Pecora</taxon>
        <taxon>Bovidae</taxon>
        <taxon>Caprinae</taxon>
        <taxon>Ovis</taxon>
    </lineage>
</organism>
<protein>
    <submittedName>
        <fullName evidence="1">Uncharacterized protein</fullName>
    </submittedName>
</protein>